<evidence type="ECO:0000259" key="7">
    <source>
        <dbReference type="PROSITE" id="PS50850"/>
    </source>
</evidence>
<evidence type="ECO:0000256" key="1">
    <source>
        <dbReference type="ARBA" id="ARBA00004141"/>
    </source>
</evidence>
<evidence type="ECO:0000313" key="8">
    <source>
        <dbReference type="EMBL" id="OAG09464.1"/>
    </source>
</evidence>
<evidence type="ECO:0000256" key="6">
    <source>
        <dbReference type="SAM" id="Phobius"/>
    </source>
</evidence>
<dbReference type="SUPFAM" id="SSF103473">
    <property type="entry name" value="MFS general substrate transporter"/>
    <property type="match status" value="1"/>
</dbReference>
<feature type="transmembrane region" description="Helical" evidence="6">
    <location>
        <begin position="233"/>
        <end position="252"/>
    </location>
</feature>
<feature type="transmembrane region" description="Helical" evidence="6">
    <location>
        <begin position="126"/>
        <end position="150"/>
    </location>
</feature>
<dbReference type="RefSeq" id="XP_018039829.1">
    <property type="nucleotide sequence ID" value="XM_018181756.1"/>
</dbReference>
<dbReference type="GeneID" id="28765242"/>
<dbReference type="Gene3D" id="1.20.1720.10">
    <property type="entry name" value="Multidrug resistance protein D"/>
    <property type="match status" value="1"/>
</dbReference>
<feature type="transmembrane region" description="Helical" evidence="6">
    <location>
        <begin position="505"/>
        <end position="527"/>
    </location>
</feature>
<sequence length="565" mass="60643">MALRTPEKVHDRLSSDDLEKDDQDPEHLTSWRLGVVITSLCLGAVLYGLDMNIIGVAVPAITSEFHSLDDIAWYSAVYLLTITAFQPFFGNIYKYFPAKSVYVVSIIFFEIGSLVCATASSSPVLIFGRALLGCGAAGLLQGALGIVSFIVELEKVPMYQGIIAAAAAISATAGPVIGGALTDHANWRWCFWINIPIGLTVAVGVFSCCHLCNDTNKGNLQLPLREKLRHLDLISTVIFLGAIVSLLLALQWGGRTMAWNSAKSIGLFICFGTLTIIFIIAQWKLGEYATIPFRIVRIRSVYMGAMVLFFLGVASISLAFYLPLYFQAIQGVSATHSGINMLAYVAPTIVSIGITGALVSKLGHYVPFMVVGAAIGSIAAGFMTRFDADTPTLRWAAIVVVHRIGLGMAQQLPYTALQAVLETADTLTGNAIAIFFWQLGGAVAVSVGQTLLLNNLRVNIPKSISGVAPQDVIDAGAGGIAAIAQSPLALRKLREAYAESLKGTFVLALVGSCLALPFAAGMQWLNIKKVAEDRRNRAEVQKMNARNISDIEVKLRGFQRPVSSV</sequence>
<dbReference type="OrthoDB" id="10021397at2759"/>
<feature type="domain" description="Major facilitator superfamily (MFS) profile" evidence="7">
    <location>
        <begin position="36"/>
        <end position="494"/>
    </location>
</feature>
<dbReference type="GO" id="GO:0022857">
    <property type="term" value="F:transmembrane transporter activity"/>
    <property type="evidence" value="ECO:0007669"/>
    <property type="project" value="InterPro"/>
</dbReference>
<dbReference type="CDD" id="cd17502">
    <property type="entry name" value="MFS_Azr1_MDR_like"/>
    <property type="match status" value="1"/>
</dbReference>
<gene>
    <name evidence="8" type="ORF">CC84DRAFT_1202195</name>
</gene>
<dbReference type="InterPro" id="IPR011701">
    <property type="entry name" value="MFS"/>
</dbReference>
<protein>
    <submittedName>
        <fullName evidence="8">MFS general substrate transporter</fullName>
    </submittedName>
</protein>
<organism evidence="8 9">
    <name type="scientific">Paraphaeosphaeria sporulosa</name>
    <dbReference type="NCBI Taxonomy" id="1460663"/>
    <lineage>
        <taxon>Eukaryota</taxon>
        <taxon>Fungi</taxon>
        <taxon>Dikarya</taxon>
        <taxon>Ascomycota</taxon>
        <taxon>Pezizomycotina</taxon>
        <taxon>Dothideomycetes</taxon>
        <taxon>Pleosporomycetidae</taxon>
        <taxon>Pleosporales</taxon>
        <taxon>Massarineae</taxon>
        <taxon>Didymosphaeriaceae</taxon>
        <taxon>Paraphaeosphaeria</taxon>
    </lineage>
</organism>
<feature type="transmembrane region" description="Helical" evidence="6">
    <location>
        <begin position="366"/>
        <end position="386"/>
    </location>
</feature>
<feature type="transmembrane region" description="Helical" evidence="6">
    <location>
        <begin position="430"/>
        <end position="452"/>
    </location>
</feature>
<keyword evidence="9" id="KW-1185">Reference proteome</keyword>
<feature type="transmembrane region" description="Helical" evidence="6">
    <location>
        <begin position="301"/>
        <end position="321"/>
    </location>
</feature>
<feature type="transmembrane region" description="Helical" evidence="6">
    <location>
        <begin position="33"/>
        <end position="59"/>
    </location>
</feature>
<dbReference type="Pfam" id="PF07690">
    <property type="entry name" value="MFS_1"/>
    <property type="match status" value="1"/>
</dbReference>
<keyword evidence="4 6" id="KW-0472">Membrane</keyword>
<feature type="transmembrane region" description="Helical" evidence="6">
    <location>
        <begin position="101"/>
        <end position="120"/>
    </location>
</feature>
<evidence type="ECO:0000256" key="2">
    <source>
        <dbReference type="ARBA" id="ARBA00022692"/>
    </source>
</evidence>
<dbReference type="InterPro" id="IPR036259">
    <property type="entry name" value="MFS_trans_sf"/>
</dbReference>
<name>A0A177CPL8_9PLEO</name>
<dbReference type="GO" id="GO:0005886">
    <property type="term" value="C:plasma membrane"/>
    <property type="evidence" value="ECO:0007669"/>
    <property type="project" value="TreeGrafter"/>
</dbReference>
<dbReference type="AlphaFoldDB" id="A0A177CPL8"/>
<dbReference type="FunCoup" id="A0A177CPL8">
    <property type="interactions" value="69"/>
</dbReference>
<proteinExistence type="predicted"/>
<reference evidence="8 9" key="1">
    <citation type="submission" date="2016-05" db="EMBL/GenBank/DDBJ databases">
        <title>Comparative analysis of secretome profiles of manganese(II)-oxidizing ascomycete fungi.</title>
        <authorList>
            <consortium name="DOE Joint Genome Institute"/>
            <person name="Zeiner C.A."/>
            <person name="Purvine S.O."/>
            <person name="Zink E.M."/>
            <person name="Wu S."/>
            <person name="Pasa-Tolic L."/>
            <person name="Chaput D.L."/>
            <person name="Haridas S."/>
            <person name="Grigoriev I.V."/>
            <person name="Santelli C.M."/>
            <person name="Hansel C.M."/>
        </authorList>
    </citation>
    <scope>NUCLEOTIDE SEQUENCE [LARGE SCALE GENOMIC DNA]</scope>
    <source>
        <strain evidence="8 9">AP3s5-JAC2a</strain>
    </source>
</reference>
<keyword evidence="3 6" id="KW-1133">Transmembrane helix</keyword>
<feature type="transmembrane region" description="Helical" evidence="6">
    <location>
        <begin position="193"/>
        <end position="212"/>
    </location>
</feature>
<dbReference type="PANTHER" id="PTHR23501">
    <property type="entry name" value="MAJOR FACILITATOR SUPERFAMILY"/>
    <property type="match status" value="1"/>
</dbReference>
<comment type="subcellular location">
    <subcellularLocation>
        <location evidence="1">Membrane</location>
        <topology evidence="1">Multi-pass membrane protein</topology>
    </subcellularLocation>
</comment>
<dbReference type="InterPro" id="IPR020846">
    <property type="entry name" value="MFS_dom"/>
</dbReference>
<dbReference type="EMBL" id="KV441549">
    <property type="protein sequence ID" value="OAG09464.1"/>
    <property type="molecule type" value="Genomic_DNA"/>
</dbReference>
<dbReference type="Proteomes" id="UP000077069">
    <property type="component" value="Unassembled WGS sequence"/>
</dbReference>
<accession>A0A177CPL8</accession>
<feature type="compositionally biased region" description="Basic and acidic residues" evidence="5">
    <location>
        <begin position="1"/>
        <end position="17"/>
    </location>
</feature>
<feature type="transmembrane region" description="Helical" evidence="6">
    <location>
        <begin position="71"/>
        <end position="89"/>
    </location>
</feature>
<dbReference type="InParanoid" id="A0A177CPL8"/>
<evidence type="ECO:0000313" key="9">
    <source>
        <dbReference type="Proteomes" id="UP000077069"/>
    </source>
</evidence>
<evidence type="ECO:0000256" key="3">
    <source>
        <dbReference type="ARBA" id="ARBA00022989"/>
    </source>
</evidence>
<evidence type="ECO:0000256" key="4">
    <source>
        <dbReference type="ARBA" id="ARBA00023136"/>
    </source>
</evidence>
<dbReference type="PROSITE" id="PS50850">
    <property type="entry name" value="MFS"/>
    <property type="match status" value="1"/>
</dbReference>
<keyword evidence="2 6" id="KW-0812">Transmembrane</keyword>
<feature type="region of interest" description="Disordered" evidence="5">
    <location>
        <begin position="1"/>
        <end position="24"/>
    </location>
</feature>
<dbReference type="Gene3D" id="1.20.1250.20">
    <property type="entry name" value="MFS general substrate transporter like domains"/>
    <property type="match status" value="1"/>
</dbReference>
<feature type="transmembrane region" description="Helical" evidence="6">
    <location>
        <begin position="341"/>
        <end position="359"/>
    </location>
</feature>
<feature type="transmembrane region" description="Helical" evidence="6">
    <location>
        <begin position="162"/>
        <end position="181"/>
    </location>
</feature>
<dbReference type="PANTHER" id="PTHR23501:SF199">
    <property type="entry name" value="MFS EFFLUX TRANSPORTER INPD-RELATED"/>
    <property type="match status" value="1"/>
</dbReference>
<evidence type="ECO:0000256" key="5">
    <source>
        <dbReference type="SAM" id="MobiDB-lite"/>
    </source>
</evidence>
<feature type="transmembrane region" description="Helical" evidence="6">
    <location>
        <begin position="264"/>
        <end position="281"/>
    </location>
</feature>